<dbReference type="PANTHER" id="PTHR37984">
    <property type="entry name" value="PROTEIN CBG26694"/>
    <property type="match status" value="1"/>
</dbReference>
<dbReference type="InterPro" id="IPR056924">
    <property type="entry name" value="SH3_Tf2-1"/>
</dbReference>
<organism evidence="2 3">
    <name type="scientific">Hibiscus trionum</name>
    <name type="common">Flower of an hour</name>
    <dbReference type="NCBI Taxonomy" id="183268"/>
    <lineage>
        <taxon>Eukaryota</taxon>
        <taxon>Viridiplantae</taxon>
        <taxon>Streptophyta</taxon>
        <taxon>Embryophyta</taxon>
        <taxon>Tracheophyta</taxon>
        <taxon>Spermatophyta</taxon>
        <taxon>Magnoliopsida</taxon>
        <taxon>eudicotyledons</taxon>
        <taxon>Gunneridae</taxon>
        <taxon>Pentapetalae</taxon>
        <taxon>rosids</taxon>
        <taxon>malvids</taxon>
        <taxon>Malvales</taxon>
        <taxon>Malvaceae</taxon>
        <taxon>Malvoideae</taxon>
        <taxon>Hibiscus</taxon>
    </lineage>
</organism>
<dbReference type="PROSITE" id="PS50994">
    <property type="entry name" value="INTEGRASE"/>
    <property type="match status" value="1"/>
</dbReference>
<sequence>MNFIEGLPMSKNFNSILVIIDKYSKYGHFLALAHPFTATDVASIYLDQVFKLHGSPKVIISDMDKIFTSLFWKELMRKLGTVSHLSSAYHLETDGQTERLNQCLEQYLRSLCFLKPHTWATWLPQAEWWYNSNFHIALGLTPFEALYGYKPNQLNWSEESTVQSVNEILASRDHTRQILKDNLNRAQHRMKFYADKNKSERAFEVGDEVYLKLQPYRQSSIALRKNLKLTVHFYGPYKITKKLGSVAYQLQLPDTSRIHPVFHVSLLKRKIGPTVQPSLDPPDVHDDRQLKVYPLQALDKCMVKRNNIVVTQILVQWANMGPENAT</sequence>
<feature type="domain" description="Integrase catalytic" evidence="1">
    <location>
        <begin position="1"/>
        <end position="150"/>
    </location>
</feature>
<comment type="caution">
    <text evidence="2">The sequence shown here is derived from an EMBL/GenBank/DDBJ whole genome shotgun (WGS) entry which is preliminary data.</text>
</comment>
<dbReference type="AlphaFoldDB" id="A0A9W7JKY3"/>
<dbReference type="InterPro" id="IPR012337">
    <property type="entry name" value="RNaseH-like_sf"/>
</dbReference>
<dbReference type="OrthoDB" id="5554229at2759"/>
<proteinExistence type="predicted"/>
<dbReference type="GO" id="GO:0015074">
    <property type="term" value="P:DNA integration"/>
    <property type="evidence" value="ECO:0007669"/>
    <property type="project" value="InterPro"/>
</dbReference>
<accession>A0A9W7JKY3</accession>
<dbReference type="Proteomes" id="UP001165190">
    <property type="component" value="Unassembled WGS sequence"/>
</dbReference>
<dbReference type="PANTHER" id="PTHR37984:SF15">
    <property type="entry name" value="INTEGRASE CATALYTIC DOMAIN-CONTAINING PROTEIN"/>
    <property type="match status" value="1"/>
</dbReference>
<dbReference type="Gene3D" id="3.30.420.10">
    <property type="entry name" value="Ribonuclease H-like superfamily/Ribonuclease H"/>
    <property type="match status" value="1"/>
</dbReference>
<dbReference type="GO" id="GO:0003676">
    <property type="term" value="F:nucleic acid binding"/>
    <property type="evidence" value="ECO:0007669"/>
    <property type="project" value="InterPro"/>
</dbReference>
<keyword evidence="3" id="KW-1185">Reference proteome</keyword>
<dbReference type="InterPro" id="IPR050951">
    <property type="entry name" value="Retrovirus_Pol_polyprotein"/>
</dbReference>
<dbReference type="InterPro" id="IPR036397">
    <property type="entry name" value="RNaseH_sf"/>
</dbReference>
<evidence type="ECO:0000313" key="3">
    <source>
        <dbReference type="Proteomes" id="UP001165190"/>
    </source>
</evidence>
<evidence type="ECO:0000259" key="1">
    <source>
        <dbReference type="PROSITE" id="PS50994"/>
    </source>
</evidence>
<dbReference type="InterPro" id="IPR001584">
    <property type="entry name" value="Integrase_cat-core"/>
</dbReference>
<reference evidence="2" key="1">
    <citation type="submission" date="2023-05" db="EMBL/GenBank/DDBJ databases">
        <title>Genome and transcriptome analyses reveal genes involved in the formation of fine ridges on petal epidermal cells in Hibiscus trionum.</title>
        <authorList>
            <person name="Koshimizu S."/>
            <person name="Masuda S."/>
            <person name="Ishii T."/>
            <person name="Shirasu K."/>
            <person name="Hoshino A."/>
            <person name="Arita M."/>
        </authorList>
    </citation>
    <scope>NUCLEOTIDE SEQUENCE</scope>
    <source>
        <strain evidence="2">Hamamatsu line</strain>
    </source>
</reference>
<dbReference type="EMBL" id="BSYR01000077">
    <property type="protein sequence ID" value="GMJ15287.1"/>
    <property type="molecule type" value="Genomic_DNA"/>
</dbReference>
<dbReference type="Pfam" id="PF24626">
    <property type="entry name" value="SH3_Tf2-1"/>
    <property type="match status" value="1"/>
</dbReference>
<evidence type="ECO:0000313" key="2">
    <source>
        <dbReference type="EMBL" id="GMJ15287.1"/>
    </source>
</evidence>
<gene>
    <name evidence="2" type="ORF">HRI_005197900</name>
</gene>
<dbReference type="SUPFAM" id="SSF53098">
    <property type="entry name" value="Ribonuclease H-like"/>
    <property type="match status" value="1"/>
</dbReference>
<protein>
    <recommendedName>
        <fullName evidence="1">Integrase catalytic domain-containing protein</fullName>
    </recommendedName>
</protein>
<name>A0A9W7JKY3_HIBTR</name>